<accession>A0A975ML08</accession>
<proteinExistence type="predicted"/>
<reference evidence="2" key="1">
    <citation type="submission" date="2021-04" db="EMBL/GenBank/DDBJ databases">
        <title>Draft genome sequence data of methanotrophic Methylovulum sp. strain S1L and Methylomonas sp. strain S2AM isolated from boreal lake water columns.</title>
        <authorList>
            <person name="Rissanen A.J."/>
            <person name="Mangayil R."/>
            <person name="Svenning M.M."/>
            <person name="Khanongnuch R."/>
        </authorList>
    </citation>
    <scope>NUCLEOTIDE SEQUENCE</scope>
    <source>
        <strain evidence="2">S2AM</strain>
    </source>
</reference>
<feature type="transmembrane region" description="Helical" evidence="1">
    <location>
        <begin position="76"/>
        <end position="96"/>
    </location>
</feature>
<keyword evidence="1" id="KW-0812">Transmembrane</keyword>
<keyword evidence="1" id="KW-1133">Transmembrane helix</keyword>
<evidence type="ECO:0000313" key="2">
    <source>
        <dbReference type="EMBL" id="QWF69853.1"/>
    </source>
</evidence>
<evidence type="ECO:0000256" key="1">
    <source>
        <dbReference type="SAM" id="Phobius"/>
    </source>
</evidence>
<keyword evidence="1" id="KW-0472">Membrane</keyword>
<gene>
    <name evidence="2" type="ORF">KEF85_10820</name>
</gene>
<dbReference type="KEGG" id="mpad:KEF85_10820"/>
<feature type="transmembrane region" description="Helical" evidence="1">
    <location>
        <begin position="108"/>
        <end position="129"/>
    </location>
</feature>
<organism evidence="2 3">
    <name type="scientific">Methylomonas paludis</name>
    <dbReference type="NCBI Taxonomy" id="1173101"/>
    <lineage>
        <taxon>Bacteria</taxon>
        <taxon>Pseudomonadati</taxon>
        <taxon>Pseudomonadota</taxon>
        <taxon>Gammaproteobacteria</taxon>
        <taxon>Methylococcales</taxon>
        <taxon>Methylococcaceae</taxon>
        <taxon>Methylomonas</taxon>
    </lineage>
</organism>
<protein>
    <submittedName>
        <fullName evidence="2">Uncharacterized protein</fullName>
    </submittedName>
</protein>
<feature type="transmembrane region" description="Helical" evidence="1">
    <location>
        <begin position="41"/>
        <end position="64"/>
    </location>
</feature>
<dbReference type="Proteomes" id="UP000676649">
    <property type="component" value="Chromosome"/>
</dbReference>
<dbReference type="EMBL" id="CP073754">
    <property type="protein sequence ID" value="QWF69853.1"/>
    <property type="molecule type" value="Genomic_DNA"/>
</dbReference>
<name>A0A975ML08_9GAMM</name>
<dbReference type="AlphaFoldDB" id="A0A975ML08"/>
<evidence type="ECO:0000313" key="3">
    <source>
        <dbReference type="Proteomes" id="UP000676649"/>
    </source>
</evidence>
<sequence length="132" mass="14640">MEIMLKMGVILIFCSLTCAWLGTFSRWFPIKGLEGGFIKDYGLLIKAHIDYILMAGLNLTIYAVAKVANIALPIEACWLIAIGGFTNPTVFTIAMLKPDFWQYQWAKIYTAATFALSTIGFVWAGVVMFNAA</sequence>
<keyword evidence="3" id="KW-1185">Reference proteome</keyword>